<feature type="compositionally biased region" description="Low complexity" evidence="2">
    <location>
        <begin position="8"/>
        <end position="25"/>
    </location>
</feature>
<evidence type="ECO:0000259" key="5">
    <source>
        <dbReference type="Pfam" id="PF18139"/>
    </source>
</evidence>
<evidence type="ECO:0000313" key="6">
    <source>
        <dbReference type="EMBL" id="KAF6079761.1"/>
    </source>
</evidence>
<dbReference type="InterPro" id="IPR050927">
    <property type="entry name" value="TRPM"/>
</dbReference>
<feature type="compositionally biased region" description="Basic and acidic residues" evidence="2">
    <location>
        <begin position="525"/>
        <end position="536"/>
    </location>
</feature>
<keyword evidence="3" id="KW-0812">Transmembrane</keyword>
<sequence>MGPQRKMSSSFKRGSLKSSTSGSQKGQKAWIEKTFCKRECIFVIPSTKDPNRCCCGQLTNLHIPPLPSATSGKNGEENKEVESQPEKWSVGKHTQSYPTDSYGTLEFQGGGYFNKAMYIRVSYDTKPDALLHLMVRDWQLELPKLLISVHGGLQNFEMQPKLKQVFGRGLIKAAMTTGAWIFTGGVSTAPCGDNQYDEEGRRLPPCIPGAWLTPAIMACYLLVANILLVNLLIAVFNNTFFEVKSISNQVWKFQRYQLIMTFHDRPVLPPPMIILSHIYIIVMRLSGRFRKKREGDQEEQDRGLKLFLSEEELKRLHEFEEQCVQEHFQEKEDEQQSSSDERIRVTCERVENMSMRLQEINEREQFMKTSLQTVDLRLTQLEELSSRMVTALEQLAGADKWELMPPRSRASSECEATHLLRQSSVHSADSCGTSRLHLFAEELVCEDASLSMPPGTGLRQKARSFRVREEKDLKMPLIAAERQGSLRLLPSTSAPATREGSRLALASVKHASEPKLGPEIGISEGDPRQADSERGETISPGPKQTEVMPGLNKSDAPNTQLTVGTAQIEGTVSCPLEDTKVTRCPPDETFEACQTVESRSFVYSHGTKLVSGLNNWCAEYSSIMDRACPSRGQQWTTEWKYEVQKITRSRSTDIPYAVSEAAMQAELRDPSTDPEDDSCVPTRVPRISRLSLAVTERTETGNLLAVKPDQTLGFASSRSKSLHGHPRNAKAVQGRLDRSGHASSVSNLGVASGVKTETQKVKQEKTSTETEC</sequence>
<feature type="domain" description="TRPM tetramerisation" evidence="4">
    <location>
        <begin position="340"/>
        <end position="395"/>
    </location>
</feature>
<feature type="region of interest" description="Disordered" evidence="2">
    <location>
        <begin position="1"/>
        <end position="25"/>
    </location>
</feature>
<comment type="catalytic activity">
    <reaction evidence="1">
        <text>Mg(2+)(in) = Mg(2+)(out)</text>
        <dbReference type="Rhea" id="RHEA:29827"/>
        <dbReference type="ChEBI" id="CHEBI:18420"/>
    </reaction>
</comment>
<protein>
    <submittedName>
        <fullName evidence="6">Transient receptor potential cation channel subfamily M member 1</fullName>
    </submittedName>
</protein>
<dbReference type="InterPro" id="IPR032415">
    <property type="entry name" value="TRPM_tetra"/>
</dbReference>
<dbReference type="GO" id="GO:0005886">
    <property type="term" value="C:plasma membrane"/>
    <property type="evidence" value="ECO:0007669"/>
    <property type="project" value="TreeGrafter"/>
</dbReference>
<accession>A0A834DGB0</accession>
<feature type="region of interest" description="Disordered" evidence="2">
    <location>
        <begin position="715"/>
        <end position="772"/>
    </location>
</feature>
<evidence type="ECO:0000256" key="3">
    <source>
        <dbReference type="SAM" id="Phobius"/>
    </source>
</evidence>
<evidence type="ECO:0000259" key="4">
    <source>
        <dbReference type="Pfam" id="PF16519"/>
    </source>
</evidence>
<dbReference type="GO" id="GO:0051262">
    <property type="term" value="P:protein tetramerization"/>
    <property type="evidence" value="ECO:0007669"/>
    <property type="project" value="InterPro"/>
</dbReference>
<feature type="compositionally biased region" description="Basic and acidic residues" evidence="2">
    <location>
        <begin position="757"/>
        <end position="772"/>
    </location>
</feature>
<reference evidence="6 7" key="1">
    <citation type="journal article" date="2020" name="Nature">
        <title>Six reference-quality genomes reveal evolution of bat adaptations.</title>
        <authorList>
            <person name="Jebb D."/>
            <person name="Huang Z."/>
            <person name="Pippel M."/>
            <person name="Hughes G.M."/>
            <person name="Lavrichenko K."/>
            <person name="Devanna P."/>
            <person name="Winkler S."/>
            <person name="Jermiin L.S."/>
            <person name="Skirmuntt E.C."/>
            <person name="Katzourakis A."/>
            <person name="Burkitt-Gray L."/>
            <person name="Ray D.A."/>
            <person name="Sullivan K.A.M."/>
            <person name="Roscito J.G."/>
            <person name="Kirilenko B.M."/>
            <person name="Davalos L.M."/>
            <person name="Corthals A.P."/>
            <person name="Power M.L."/>
            <person name="Jones G."/>
            <person name="Ransome R.D."/>
            <person name="Dechmann D.K.N."/>
            <person name="Locatelli A.G."/>
            <person name="Puechmaille S.J."/>
            <person name="Fedrigo O."/>
            <person name="Jarvis E.D."/>
            <person name="Hiller M."/>
            <person name="Vernes S.C."/>
            <person name="Myers E.W."/>
            <person name="Teeling E.C."/>
        </authorList>
    </citation>
    <scope>NUCLEOTIDE SEQUENCE [LARGE SCALE GENOMIC DNA]</scope>
    <source>
        <strain evidence="6">Bat1K_MPI-CBG_1</strain>
    </source>
</reference>
<feature type="transmembrane region" description="Helical" evidence="3">
    <location>
        <begin position="267"/>
        <end position="285"/>
    </location>
</feature>
<gene>
    <name evidence="6" type="ORF">HJG60_019599</name>
</gene>
<dbReference type="PANTHER" id="PTHR13800">
    <property type="entry name" value="TRANSIENT RECEPTOR POTENTIAL CATION CHANNEL, SUBFAMILY M, MEMBER 6"/>
    <property type="match status" value="1"/>
</dbReference>
<evidence type="ECO:0000256" key="1">
    <source>
        <dbReference type="ARBA" id="ARBA00034269"/>
    </source>
</evidence>
<dbReference type="Pfam" id="PF18139">
    <property type="entry name" value="LSDAT_euk"/>
    <property type="match status" value="1"/>
</dbReference>
<evidence type="ECO:0000313" key="7">
    <source>
        <dbReference type="Proteomes" id="UP000664940"/>
    </source>
</evidence>
<name>A0A834DGB0_9CHIR</name>
<keyword evidence="3" id="KW-0472">Membrane</keyword>
<comment type="caution">
    <text evidence="6">The sequence shown here is derived from an EMBL/GenBank/DDBJ whole genome shotgun (WGS) entry which is preliminary data.</text>
</comment>
<dbReference type="Gene3D" id="1.20.5.1010">
    <property type="entry name" value="TRPM, tetramerisation domain"/>
    <property type="match status" value="1"/>
</dbReference>
<dbReference type="AlphaFoldDB" id="A0A834DGB0"/>
<organism evidence="6 7">
    <name type="scientific">Phyllostomus discolor</name>
    <name type="common">pale spear-nosed bat</name>
    <dbReference type="NCBI Taxonomy" id="89673"/>
    <lineage>
        <taxon>Eukaryota</taxon>
        <taxon>Metazoa</taxon>
        <taxon>Chordata</taxon>
        <taxon>Craniata</taxon>
        <taxon>Vertebrata</taxon>
        <taxon>Euteleostomi</taxon>
        <taxon>Mammalia</taxon>
        <taxon>Eutheria</taxon>
        <taxon>Laurasiatheria</taxon>
        <taxon>Chiroptera</taxon>
        <taxon>Yangochiroptera</taxon>
        <taxon>Phyllostomidae</taxon>
        <taxon>Phyllostominae</taxon>
        <taxon>Phyllostomus</taxon>
    </lineage>
</organism>
<dbReference type="InterPro" id="IPR041491">
    <property type="entry name" value="TRPM_SLOG"/>
</dbReference>
<keyword evidence="3" id="KW-1133">Transmembrane helix</keyword>
<feature type="compositionally biased region" description="Basic and acidic residues" evidence="2">
    <location>
        <begin position="74"/>
        <end position="85"/>
    </location>
</feature>
<evidence type="ECO:0000256" key="2">
    <source>
        <dbReference type="SAM" id="MobiDB-lite"/>
    </source>
</evidence>
<dbReference type="GO" id="GO:0005262">
    <property type="term" value="F:calcium channel activity"/>
    <property type="evidence" value="ECO:0007669"/>
    <property type="project" value="TreeGrafter"/>
</dbReference>
<feature type="transmembrane region" description="Helical" evidence="3">
    <location>
        <begin position="211"/>
        <end position="236"/>
    </location>
</feature>
<dbReference type="Pfam" id="PF16519">
    <property type="entry name" value="TRPM_tetra"/>
    <property type="match status" value="1"/>
</dbReference>
<dbReference type="Proteomes" id="UP000664940">
    <property type="component" value="Unassembled WGS sequence"/>
</dbReference>
<proteinExistence type="predicted"/>
<dbReference type="PANTHER" id="PTHR13800:SF13">
    <property type="entry name" value="TRANSIENT RECEPTOR POTENTIAL CATION CHANNEL SUBFAMILY M MEMBER 1"/>
    <property type="match status" value="1"/>
</dbReference>
<dbReference type="EMBL" id="JABVXQ010000014">
    <property type="protein sequence ID" value="KAF6079761.1"/>
    <property type="molecule type" value="Genomic_DNA"/>
</dbReference>
<feature type="domain" description="TRPM SLOG" evidence="5">
    <location>
        <begin position="116"/>
        <end position="188"/>
    </location>
</feature>
<feature type="region of interest" description="Disordered" evidence="2">
    <location>
        <begin position="507"/>
        <end position="558"/>
    </location>
</feature>
<feature type="region of interest" description="Disordered" evidence="2">
    <location>
        <begin position="65"/>
        <end position="95"/>
    </location>
</feature>
<keyword evidence="6" id="KW-0675">Receptor</keyword>
<dbReference type="InterPro" id="IPR037162">
    <property type="entry name" value="TRPM_tetra_sf"/>
</dbReference>